<reference evidence="2" key="1">
    <citation type="submission" date="2023-03" db="EMBL/GenBank/DDBJ databases">
        <title>Massive genome expansion in bonnet fungi (Mycena s.s.) driven by repeated elements and novel gene families across ecological guilds.</title>
        <authorList>
            <consortium name="Lawrence Berkeley National Laboratory"/>
            <person name="Harder C.B."/>
            <person name="Miyauchi S."/>
            <person name="Viragh M."/>
            <person name="Kuo A."/>
            <person name="Thoen E."/>
            <person name="Andreopoulos B."/>
            <person name="Lu D."/>
            <person name="Skrede I."/>
            <person name="Drula E."/>
            <person name="Henrissat B."/>
            <person name="Morin E."/>
            <person name="Kohler A."/>
            <person name="Barry K."/>
            <person name="LaButti K."/>
            <person name="Morin E."/>
            <person name="Salamov A."/>
            <person name="Lipzen A."/>
            <person name="Mereny Z."/>
            <person name="Hegedus B."/>
            <person name="Baldrian P."/>
            <person name="Stursova M."/>
            <person name="Weitz H."/>
            <person name="Taylor A."/>
            <person name="Grigoriev I.V."/>
            <person name="Nagy L.G."/>
            <person name="Martin F."/>
            <person name="Kauserud H."/>
        </authorList>
    </citation>
    <scope>NUCLEOTIDE SEQUENCE</scope>
    <source>
        <strain evidence="2">9144</strain>
    </source>
</reference>
<evidence type="ECO:0000313" key="3">
    <source>
        <dbReference type="Proteomes" id="UP001219525"/>
    </source>
</evidence>
<evidence type="ECO:0000313" key="2">
    <source>
        <dbReference type="EMBL" id="KAJ7210696.1"/>
    </source>
</evidence>
<sequence>LKPNAHPYPIKTTSTAALARSNSVSSSPVARHHYVPPSPASSPKMDAGRRGEYRGHRYSRSLSSSEDISGTQGPRALPIPP</sequence>
<feature type="compositionally biased region" description="Polar residues" evidence="1">
    <location>
        <begin position="11"/>
        <end position="28"/>
    </location>
</feature>
<dbReference type="Proteomes" id="UP001219525">
    <property type="component" value="Unassembled WGS sequence"/>
</dbReference>
<evidence type="ECO:0000256" key="1">
    <source>
        <dbReference type="SAM" id="MobiDB-lite"/>
    </source>
</evidence>
<dbReference type="EMBL" id="JARJCW010000027">
    <property type="protein sequence ID" value="KAJ7210696.1"/>
    <property type="molecule type" value="Genomic_DNA"/>
</dbReference>
<feature type="compositionally biased region" description="Polar residues" evidence="1">
    <location>
        <begin position="60"/>
        <end position="72"/>
    </location>
</feature>
<comment type="caution">
    <text evidence="2">The sequence shown here is derived from an EMBL/GenBank/DDBJ whole genome shotgun (WGS) entry which is preliminary data.</text>
</comment>
<feature type="compositionally biased region" description="Basic and acidic residues" evidence="1">
    <location>
        <begin position="46"/>
        <end position="55"/>
    </location>
</feature>
<name>A0AAD6YFJ9_9AGAR</name>
<dbReference type="AlphaFoldDB" id="A0AAD6YFJ9"/>
<feature type="non-terminal residue" evidence="2">
    <location>
        <position position="81"/>
    </location>
</feature>
<proteinExistence type="predicted"/>
<accession>A0AAD6YFJ9</accession>
<feature type="region of interest" description="Disordered" evidence="1">
    <location>
        <begin position="1"/>
        <end position="81"/>
    </location>
</feature>
<protein>
    <submittedName>
        <fullName evidence="2">Uncharacterized protein</fullName>
    </submittedName>
</protein>
<keyword evidence="3" id="KW-1185">Reference proteome</keyword>
<feature type="non-terminal residue" evidence="2">
    <location>
        <position position="1"/>
    </location>
</feature>
<organism evidence="2 3">
    <name type="scientific">Mycena pura</name>
    <dbReference type="NCBI Taxonomy" id="153505"/>
    <lineage>
        <taxon>Eukaryota</taxon>
        <taxon>Fungi</taxon>
        <taxon>Dikarya</taxon>
        <taxon>Basidiomycota</taxon>
        <taxon>Agaricomycotina</taxon>
        <taxon>Agaricomycetes</taxon>
        <taxon>Agaricomycetidae</taxon>
        <taxon>Agaricales</taxon>
        <taxon>Marasmiineae</taxon>
        <taxon>Mycenaceae</taxon>
        <taxon>Mycena</taxon>
    </lineage>
</organism>
<gene>
    <name evidence="2" type="ORF">GGX14DRAFT_340270</name>
</gene>